<evidence type="ECO:0000313" key="3">
    <source>
        <dbReference type="Proteomes" id="UP000281564"/>
    </source>
</evidence>
<dbReference type="GO" id="GO:0016746">
    <property type="term" value="F:acyltransferase activity"/>
    <property type="evidence" value="ECO:0007669"/>
    <property type="project" value="UniProtKB-KW"/>
</dbReference>
<name>A0A3A6Q9W5_9EURY</name>
<dbReference type="Gene3D" id="2.160.10.10">
    <property type="entry name" value="Hexapeptide repeat proteins"/>
    <property type="match status" value="2"/>
</dbReference>
<proteinExistence type="predicted"/>
<feature type="compositionally biased region" description="Acidic residues" evidence="1">
    <location>
        <begin position="335"/>
        <end position="354"/>
    </location>
</feature>
<comment type="caution">
    <text evidence="2">The sequence shown here is derived from an EMBL/GenBank/DDBJ whole genome shotgun (WGS) entry which is preliminary data.</text>
</comment>
<accession>A0A3A6Q9W5</accession>
<gene>
    <name evidence="2" type="ORF">DP106_08125</name>
</gene>
<organism evidence="2 3">
    <name type="scientific">Halonotius pteroides</name>
    <dbReference type="NCBI Taxonomy" id="268735"/>
    <lineage>
        <taxon>Archaea</taxon>
        <taxon>Methanobacteriati</taxon>
        <taxon>Methanobacteriota</taxon>
        <taxon>Stenosarchaea group</taxon>
        <taxon>Halobacteria</taxon>
        <taxon>Halobacteriales</taxon>
        <taxon>Haloferacaceae</taxon>
        <taxon>Halonotius</taxon>
    </lineage>
</organism>
<sequence length="458" mass="47942">MNPPQNPLDELQIPDGTTVEEHDVVTDGDILIGSNSTVDFGLRGRTIAAGERVEFGRQIEADGDCRLDMWCETDGSVLAGEDAYIGERVEINGQLLVSGDLDIGDDVTIEEGFEANGWIVTRNPVPVLVFYFIVLSQFLRVGDTDKADEFASALAGEGIEERSPLVVPRGAEISDDAWRVSTPAQIGDNCRLHGNIRAESIVIGEQTTVFGSLRARDDIEVGDGTVVIGDVTTRGGTITLAAGSHIRGDVACEDLVVNEGADVDGTLRARGEMKLIRQAEAAAREGDASDAETPPDSDAVDDGDSAVADTENPEPADTAEDSGLRMSYTTGNDAAEADAVDDDATETADTDEQPTDPVGAAYTVGSSDAVDSESALKTGDRRSGSDSKTANRVGSHYLAGDGDAADAASSSETDADSNNGINTANDSDDNAVTITDAESDDIELKTNNDDDPDSTTDS</sequence>
<feature type="compositionally biased region" description="Polar residues" evidence="1">
    <location>
        <begin position="418"/>
        <end position="433"/>
    </location>
</feature>
<dbReference type="RefSeq" id="WP_120084599.1">
    <property type="nucleotide sequence ID" value="NZ_QMDW01000009.1"/>
</dbReference>
<dbReference type="InterPro" id="IPR007607">
    <property type="entry name" value="BacA/B"/>
</dbReference>
<feature type="compositionally biased region" description="Acidic residues" evidence="1">
    <location>
        <begin position="449"/>
        <end position="458"/>
    </location>
</feature>
<feature type="region of interest" description="Disordered" evidence="1">
    <location>
        <begin position="279"/>
        <end position="458"/>
    </location>
</feature>
<reference evidence="2 3" key="1">
    <citation type="submission" date="2018-06" db="EMBL/GenBank/DDBJ databases">
        <title>Halonotius sp. F13-13 a new haloarchaeeon isolated from a solar saltern from Isla Cristina, Huelva, Spain.</title>
        <authorList>
            <person name="Duran-Viseras A."/>
            <person name="Sanchez-Porro C."/>
            <person name="Ventosa A."/>
        </authorList>
    </citation>
    <scope>NUCLEOTIDE SEQUENCE [LARGE SCALE GENOMIC DNA]</scope>
    <source>
        <strain evidence="2 3">CECT 7525</strain>
    </source>
</reference>
<dbReference type="AlphaFoldDB" id="A0A3A6Q9W5"/>
<dbReference type="SUPFAM" id="SSF51161">
    <property type="entry name" value="Trimeric LpxA-like enzymes"/>
    <property type="match status" value="1"/>
</dbReference>
<protein>
    <submittedName>
        <fullName evidence="2">Acyltransferase</fullName>
    </submittedName>
</protein>
<keyword evidence="3" id="KW-1185">Reference proteome</keyword>
<evidence type="ECO:0000313" key="2">
    <source>
        <dbReference type="EMBL" id="RJX49697.1"/>
    </source>
</evidence>
<feature type="compositionally biased region" description="Acidic residues" evidence="1">
    <location>
        <begin position="288"/>
        <end position="304"/>
    </location>
</feature>
<dbReference type="EMBL" id="QMDW01000009">
    <property type="protein sequence ID" value="RJX49697.1"/>
    <property type="molecule type" value="Genomic_DNA"/>
</dbReference>
<dbReference type="Proteomes" id="UP000281564">
    <property type="component" value="Unassembled WGS sequence"/>
</dbReference>
<feature type="compositionally biased region" description="Low complexity" evidence="1">
    <location>
        <begin position="399"/>
        <end position="412"/>
    </location>
</feature>
<dbReference type="OrthoDB" id="105377at2157"/>
<dbReference type="Pfam" id="PF04519">
    <property type="entry name" value="Bactofilin"/>
    <property type="match status" value="1"/>
</dbReference>
<keyword evidence="2" id="KW-0012">Acyltransferase</keyword>
<feature type="compositionally biased region" description="Acidic residues" evidence="1">
    <location>
        <begin position="311"/>
        <end position="320"/>
    </location>
</feature>
<evidence type="ECO:0000256" key="1">
    <source>
        <dbReference type="SAM" id="MobiDB-lite"/>
    </source>
</evidence>
<keyword evidence="2" id="KW-0808">Transferase</keyword>
<dbReference type="InterPro" id="IPR011004">
    <property type="entry name" value="Trimer_LpxA-like_sf"/>
</dbReference>